<evidence type="ECO:0000313" key="8">
    <source>
        <dbReference type="Proteomes" id="UP000807115"/>
    </source>
</evidence>
<dbReference type="Proteomes" id="UP000807115">
    <property type="component" value="Chromosome 2"/>
</dbReference>
<dbReference type="Gramene" id="EER96772">
    <property type="protein sequence ID" value="EER96772"/>
    <property type="gene ID" value="SORBI_3002G211000"/>
</dbReference>
<evidence type="ECO:0000313" key="7">
    <source>
        <dbReference type="EMBL" id="KAG0543817.1"/>
    </source>
</evidence>
<feature type="domain" description="FLZ-type" evidence="5">
    <location>
        <begin position="108"/>
        <end position="151"/>
    </location>
</feature>
<evidence type="ECO:0000256" key="1">
    <source>
        <dbReference type="ARBA" id="ARBA00009374"/>
    </source>
</evidence>
<comment type="caution">
    <text evidence="6">The sequence shown here is derived from an EMBL/GenBank/DDBJ whole genome shotgun (WGS) entry which is preliminary data.</text>
</comment>
<evidence type="ECO:0000256" key="3">
    <source>
        <dbReference type="PROSITE-ProRule" id="PRU01131"/>
    </source>
</evidence>
<protein>
    <recommendedName>
        <fullName evidence="5">FLZ-type domain-containing protein</fullName>
    </recommendedName>
</protein>
<dbReference type="OrthoDB" id="1927223at2759"/>
<reference evidence="6" key="2">
    <citation type="submission" date="2020-10" db="EMBL/GenBank/DDBJ databases">
        <authorList>
            <person name="Cooper E.A."/>
            <person name="Brenton Z.W."/>
            <person name="Flinn B.S."/>
            <person name="Jenkins J."/>
            <person name="Shu S."/>
            <person name="Flowers D."/>
            <person name="Luo F."/>
            <person name="Wang Y."/>
            <person name="Xia P."/>
            <person name="Barry K."/>
            <person name="Daum C."/>
            <person name="Lipzen A."/>
            <person name="Yoshinaga Y."/>
            <person name="Schmutz J."/>
            <person name="Saski C."/>
            <person name="Vermerris W."/>
            <person name="Kresovich S."/>
        </authorList>
    </citation>
    <scope>NUCLEOTIDE SEQUENCE</scope>
</reference>
<keyword evidence="2" id="KW-0479">Metal-binding</keyword>
<dbReference type="GO" id="GO:0046872">
    <property type="term" value="F:metal ion binding"/>
    <property type="evidence" value="ECO:0007669"/>
    <property type="project" value="UniProtKB-KW"/>
</dbReference>
<dbReference type="InterPro" id="IPR044181">
    <property type="entry name" value="FLZ17/18"/>
</dbReference>
<comment type="similarity">
    <text evidence="1">Belongs to the FLZ family.</text>
</comment>
<feature type="region of interest" description="Disordered" evidence="4">
    <location>
        <begin position="1"/>
        <end position="36"/>
    </location>
</feature>
<dbReference type="OMA" id="HRRGPCG"/>
<feature type="compositionally biased region" description="Basic and acidic residues" evidence="4">
    <location>
        <begin position="22"/>
        <end position="32"/>
    </location>
</feature>
<proteinExistence type="inferred from homology"/>
<evidence type="ECO:0000259" key="5">
    <source>
        <dbReference type="PROSITE" id="PS51795"/>
    </source>
</evidence>
<gene>
    <name evidence="6" type="ORF">BDA96_02G221600</name>
    <name evidence="7" type="ORF">BDA96_02G221900</name>
</gene>
<dbReference type="Pfam" id="PF04570">
    <property type="entry name" value="zf-FLZ"/>
    <property type="match status" value="1"/>
</dbReference>
<evidence type="ECO:0000256" key="2">
    <source>
        <dbReference type="ARBA" id="ARBA00022723"/>
    </source>
</evidence>
<dbReference type="AlphaFoldDB" id="A0A921RQ31"/>
<dbReference type="PANTHER" id="PTHR47847">
    <property type="entry name" value="FCS-LIKE ZINC FINGER 17"/>
    <property type="match status" value="1"/>
</dbReference>
<accession>A0A921RQ31</accession>
<dbReference type="EMBL" id="CM027681">
    <property type="protein sequence ID" value="KAG0543817.1"/>
    <property type="molecule type" value="Genomic_DNA"/>
</dbReference>
<feature type="zinc finger region" description="FLZ-type" evidence="3">
    <location>
        <begin position="108"/>
        <end position="151"/>
    </location>
</feature>
<dbReference type="EMBL" id="CM027681">
    <property type="protein sequence ID" value="KAG0543813.1"/>
    <property type="molecule type" value="Genomic_DNA"/>
</dbReference>
<organism evidence="6 8">
    <name type="scientific">Sorghum bicolor</name>
    <name type="common">Sorghum</name>
    <name type="synonym">Sorghum vulgare</name>
    <dbReference type="NCBI Taxonomy" id="4558"/>
    <lineage>
        <taxon>Eukaryota</taxon>
        <taxon>Viridiplantae</taxon>
        <taxon>Streptophyta</taxon>
        <taxon>Embryophyta</taxon>
        <taxon>Tracheophyta</taxon>
        <taxon>Spermatophyta</taxon>
        <taxon>Magnoliopsida</taxon>
        <taxon>Liliopsida</taxon>
        <taxon>Poales</taxon>
        <taxon>Poaceae</taxon>
        <taxon>PACMAD clade</taxon>
        <taxon>Panicoideae</taxon>
        <taxon>Andropogonodae</taxon>
        <taxon>Andropogoneae</taxon>
        <taxon>Sorghinae</taxon>
        <taxon>Sorghum</taxon>
    </lineage>
</organism>
<name>A0A921RQ31_SORBI</name>
<evidence type="ECO:0000256" key="4">
    <source>
        <dbReference type="SAM" id="MobiDB-lite"/>
    </source>
</evidence>
<sequence length="194" mass="21636">MLPRPSQRSIFHIGEEGGDESDDHRSADEPVKNTDTTRILAGRRDHGRQLRKQDSAVDAVGVGLQILVQTNLHHTRASPHSHIVLKQVVVLPPTTTVARRHRRGPCSSFLSACSRCRKELSSKDVYMYRGDQGFCSEECRCQQILADEATEREAMIKKERMRRGLPRHLHHGPRSAMGAAAIGGASRRLVAIAY</sequence>
<dbReference type="KEGG" id="sbi:8060298"/>
<dbReference type="PANTHER" id="PTHR47847:SF2">
    <property type="entry name" value="FCS-LIKE ZINC FINGER 17-RELATED"/>
    <property type="match status" value="1"/>
</dbReference>
<dbReference type="PROSITE" id="PS51795">
    <property type="entry name" value="ZF_FLZ"/>
    <property type="match status" value="1"/>
</dbReference>
<evidence type="ECO:0000313" key="6">
    <source>
        <dbReference type="EMBL" id="KAG0543813.1"/>
    </source>
</evidence>
<reference evidence="6" key="1">
    <citation type="journal article" date="2019" name="BMC Genomics">
        <title>A new reference genome for Sorghum bicolor reveals high levels of sequence similarity between sweet and grain genotypes: implications for the genetics of sugar metabolism.</title>
        <authorList>
            <person name="Cooper E.A."/>
            <person name="Brenton Z.W."/>
            <person name="Flinn B.S."/>
            <person name="Jenkins J."/>
            <person name="Shu S."/>
            <person name="Flowers D."/>
            <person name="Luo F."/>
            <person name="Wang Y."/>
            <person name="Xia P."/>
            <person name="Barry K."/>
            <person name="Daum C."/>
            <person name="Lipzen A."/>
            <person name="Yoshinaga Y."/>
            <person name="Schmutz J."/>
            <person name="Saski C."/>
            <person name="Vermerris W."/>
            <person name="Kresovich S."/>
        </authorList>
    </citation>
    <scope>NUCLEOTIDE SEQUENCE</scope>
</reference>
<dbReference type="InterPro" id="IPR007650">
    <property type="entry name" value="Zf-FLZ_dom"/>
</dbReference>